<dbReference type="InterPro" id="IPR032540">
    <property type="entry name" value="DUF4949"/>
</dbReference>
<feature type="signal peptide" evidence="1">
    <location>
        <begin position="1"/>
        <end position="21"/>
    </location>
</feature>
<dbReference type="EMBL" id="JH413823">
    <property type="protein sequence ID" value="EHL30801.1"/>
    <property type="molecule type" value="Genomic_DNA"/>
</dbReference>
<sequence length="128" mass="13830">MLKAKLAAFAGALILAGTTFASQEVCPELSAIQAEGISMSMEIYGIYAAYNISNYNTDSSWGFIMAPFTTDAEDVVDTANEILSEMTAPGVLLQEGVCQYETGKPDLYALAVQDAFPTPAKLKQYIRR</sequence>
<dbReference type="InParanoid" id="G9EPH8"/>
<dbReference type="OrthoDB" id="5646958at2"/>
<keyword evidence="3" id="KW-1185">Reference proteome</keyword>
<dbReference type="RefSeq" id="WP_006871083.1">
    <property type="nucleotide sequence ID" value="NZ_JH413823.1"/>
</dbReference>
<proteinExistence type="predicted"/>
<feature type="chain" id="PRO_5003521365" description="DUF4949 domain-containing protein" evidence="1">
    <location>
        <begin position="22"/>
        <end position="128"/>
    </location>
</feature>
<accession>G9EPH8</accession>
<dbReference type="Pfam" id="PF16307">
    <property type="entry name" value="DUF4949"/>
    <property type="match status" value="1"/>
</dbReference>
<dbReference type="HOGENOM" id="CLU_1956840_0_0_6"/>
<evidence type="ECO:0000256" key="1">
    <source>
        <dbReference type="SAM" id="SignalP"/>
    </source>
</evidence>
<keyword evidence="1" id="KW-0732">Signal</keyword>
<reference evidence="2 3" key="1">
    <citation type="journal article" date="2011" name="BMC Genomics">
        <title>Insight into cross-talk between intra-amoebal pathogens.</title>
        <authorList>
            <person name="Gimenez G."/>
            <person name="Bertelli C."/>
            <person name="Moliner C."/>
            <person name="Robert C."/>
            <person name="Raoult D."/>
            <person name="Fournier P.E."/>
            <person name="Greub G."/>
        </authorList>
    </citation>
    <scope>NUCLEOTIDE SEQUENCE [LARGE SCALE GENOMIC DNA]</scope>
    <source>
        <strain evidence="2 3">LLAP12</strain>
    </source>
</reference>
<organism evidence="2 3">
    <name type="scientific">Legionella drancourtii LLAP12</name>
    <dbReference type="NCBI Taxonomy" id="658187"/>
    <lineage>
        <taxon>Bacteria</taxon>
        <taxon>Pseudomonadati</taxon>
        <taxon>Pseudomonadota</taxon>
        <taxon>Gammaproteobacteria</taxon>
        <taxon>Legionellales</taxon>
        <taxon>Legionellaceae</taxon>
        <taxon>Legionella</taxon>
    </lineage>
</organism>
<dbReference type="eggNOG" id="ENOG5031E8P">
    <property type="taxonomic scope" value="Bacteria"/>
</dbReference>
<dbReference type="Proteomes" id="UP000002770">
    <property type="component" value="Unassembled WGS sequence"/>
</dbReference>
<evidence type="ECO:0000313" key="2">
    <source>
        <dbReference type="EMBL" id="EHL30801.1"/>
    </source>
</evidence>
<protein>
    <recommendedName>
        <fullName evidence="4">DUF4949 domain-containing protein</fullName>
    </recommendedName>
</protein>
<gene>
    <name evidence="2" type="ORF">LDG_7162</name>
</gene>
<dbReference type="AlphaFoldDB" id="G9EPH8"/>
<name>G9EPH8_9GAMM</name>
<evidence type="ECO:0008006" key="4">
    <source>
        <dbReference type="Google" id="ProtNLM"/>
    </source>
</evidence>
<evidence type="ECO:0000313" key="3">
    <source>
        <dbReference type="Proteomes" id="UP000002770"/>
    </source>
</evidence>